<dbReference type="STRING" id="644282.Deba_0217"/>
<evidence type="ECO:0000313" key="2">
    <source>
        <dbReference type="EMBL" id="ADK83594.1"/>
    </source>
</evidence>
<evidence type="ECO:0000256" key="1">
    <source>
        <dbReference type="ARBA" id="ARBA00007068"/>
    </source>
</evidence>
<dbReference type="CDD" id="cd02252">
    <property type="entry name" value="nylC_like"/>
    <property type="match status" value="1"/>
</dbReference>
<accession>E1QG82</accession>
<dbReference type="SUPFAM" id="SSF56266">
    <property type="entry name" value="DmpA/ArgJ-like"/>
    <property type="match status" value="1"/>
</dbReference>
<organism evidence="2 3">
    <name type="scientific">Desulfarculus baarsii (strain ATCC 33931 / DSM 2075 / LMG 7858 / VKM B-1802 / 2st14)</name>
    <dbReference type="NCBI Taxonomy" id="644282"/>
    <lineage>
        <taxon>Bacteria</taxon>
        <taxon>Pseudomonadati</taxon>
        <taxon>Thermodesulfobacteriota</taxon>
        <taxon>Desulfarculia</taxon>
        <taxon>Desulfarculales</taxon>
        <taxon>Desulfarculaceae</taxon>
        <taxon>Desulfarculus</taxon>
    </lineage>
</organism>
<dbReference type="RefSeq" id="WP_013257050.1">
    <property type="nucleotide sequence ID" value="NC_014365.1"/>
</dbReference>
<dbReference type="InterPro" id="IPR016117">
    <property type="entry name" value="ArgJ-like_dom_sf"/>
</dbReference>
<reference evidence="2 3" key="1">
    <citation type="journal article" date="2010" name="Stand. Genomic Sci.">
        <title>Complete genome sequence of Desulfarculus baarsii type strain (2st14).</title>
        <authorList>
            <person name="Sun H."/>
            <person name="Spring S."/>
            <person name="Lapidus A."/>
            <person name="Davenport K."/>
            <person name="Del Rio T.G."/>
            <person name="Tice H."/>
            <person name="Nolan M."/>
            <person name="Copeland A."/>
            <person name="Cheng J.F."/>
            <person name="Lucas S."/>
            <person name="Tapia R."/>
            <person name="Goodwin L."/>
            <person name="Pitluck S."/>
            <person name="Ivanova N."/>
            <person name="Pagani I."/>
            <person name="Mavromatis K."/>
            <person name="Ovchinnikova G."/>
            <person name="Pati A."/>
            <person name="Chen A."/>
            <person name="Palaniappan K."/>
            <person name="Hauser L."/>
            <person name="Chang Y.J."/>
            <person name="Jeffries C.D."/>
            <person name="Detter J.C."/>
            <person name="Han C."/>
            <person name="Rohde M."/>
            <person name="Brambilla E."/>
            <person name="Goker M."/>
            <person name="Woyke T."/>
            <person name="Bristow J."/>
            <person name="Eisen J.A."/>
            <person name="Markowitz V."/>
            <person name="Hugenholtz P."/>
            <person name="Kyrpides N.C."/>
            <person name="Klenk H.P."/>
            <person name="Land M."/>
        </authorList>
    </citation>
    <scope>NUCLEOTIDE SEQUENCE [LARGE SCALE GENOMIC DNA]</scope>
    <source>
        <strain evidence="3">ATCC 33931 / DSM 2075 / LMG 7858 / VKM B-1802 / 2st14</strain>
    </source>
</reference>
<dbReference type="Proteomes" id="UP000009047">
    <property type="component" value="Chromosome"/>
</dbReference>
<dbReference type="HOGENOM" id="CLU_044458_0_0_7"/>
<proteinExistence type="inferred from homology"/>
<dbReference type="Gene3D" id="3.60.70.12">
    <property type="entry name" value="L-amino peptidase D-ALA esterase/amidase"/>
    <property type="match status" value="1"/>
</dbReference>
<gene>
    <name evidence="2" type="ordered locus">Deba_0217</name>
</gene>
<name>E1QG82_DESB2</name>
<evidence type="ECO:0000313" key="3">
    <source>
        <dbReference type="Proteomes" id="UP000009047"/>
    </source>
</evidence>
<dbReference type="EMBL" id="CP002085">
    <property type="protein sequence ID" value="ADK83594.1"/>
    <property type="molecule type" value="Genomic_DNA"/>
</dbReference>
<dbReference type="MEROPS" id="P01.101"/>
<dbReference type="KEGG" id="dbr:Deba_0217"/>
<comment type="similarity">
    <text evidence="1">Belongs to the peptidase S58 family.</text>
</comment>
<dbReference type="eggNOG" id="COG3191">
    <property type="taxonomic scope" value="Bacteria"/>
</dbReference>
<dbReference type="GO" id="GO:0004177">
    <property type="term" value="F:aminopeptidase activity"/>
    <property type="evidence" value="ECO:0007669"/>
    <property type="project" value="TreeGrafter"/>
</dbReference>
<keyword evidence="3" id="KW-1185">Reference proteome</keyword>
<protein>
    <submittedName>
        <fullName evidence="2">Peptidase S58 DmpA</fullName>
    </submittedName>
</protein>
<dbReference type="PANTHER" id="PTHR36512:SF3">
    <property type="entry name" value="BLR5678 PROTEIN"/>
    <property type="match status" value="1"/>
</dbReference>
<dbReference type="InterPro" id="IPR005321">
    <property type="entry name" value="Peptidase_S58_DmpA"/>
</dbReference>
<sequence length="334" mass="33510">MIKPGRHNAITDVAGLLVGHHHDLSAASGVSVVICPQGAVGGVDVRGSAPGTRETDLLQPENLVRVVNAVALCGGSVYGLAAADGVVRWLAEKGWGFPLEGGQVAPIVPAAALYDLGRGASFVPPTGADWGRAACQAAGDGPVAMGAVGAGCGAMSGGIKGGLGTASAVLASGLTVGALVAVNSLGGVIDPASGRPWEIGRELDGEFGPQGRRAVQLPQAPPGQPGQNTTIGVVATDAAIDKAQAKKLAQMAQDGLARAIRPAHTMYDGDTIFCLGTGQKELPRQEGFFASPQALAITELGQAMADCLARAIVQAVLRAQPLAGMVAFAQLAER</sequence>
<dbReference type="OrthoDB" id="9808347at2"/>
<dbReference type="PANTHER" id="PTHR36512">
    <property type="entry name" value="D-AMINOPEPTIDASE"/>
    <property type="match status" value="1"/>
</dbReference>
<dbReference type="AlphaFoldDB" id="E1QG82"/>
<dbReference type="Pfam" id="PF03576">
    <property type="entry name" value="Peptidase_S58"/>
    <property type="match status" value="1"/>
</dbReference>